<comment type="miscellaneous">
    <text evidence="8">The porphobilinogen subunits are added to the dipyrromethane group.</text>
</comment>
<comment type="catalytic activity">
    <reaction evidence="7 8">
        <text>4 porphobilinogen + H2O = hydroxymethylbilane + 4 NH4(+)</text>
        <dbReference type="Rhea" id="RHEA:13185"/>
        <dbReference type="ChEBI" id="CHEBI:15377"/>
        <dbReference type="ChEBI" id="CHEBI:28938"/>
        <dbReference type="ChEBI" id="CHEBI:57845"/>
        <dbReference type="ChEBI" id="CHEBI:58126"/>
        <dbReference type="EC" id="2.5.1.61"/>
    </reaction>
</comment>
<dbReference type="AlphaFoldDB" id="A0A2M7GC21"/>
<accession>A0A2M7GC21</accession>
<dbReference type="PANTHER" id="PTHR11557:SF0">
    <property type="entry name" value="PORPHOBILINOGEN DEAMINASE"/>
    <property type="match status" value="1"/>
</dbReference>
<dbReference type="InterPro" id="IPR036803">
    <property type="entry name" value="Porphobilinogen_deaminase_C_sf"/>
</dbReference>
<evidence type="ECO:0000256" key="2">
    <source>
        <dbReference type="ARBA" id="ARBA00004735"/>
    </source>
</evidence>
<name>A0A2M7GC21_9BACT</name>
<dbReference type="PANTHER" id="PTHR11557">
    <property type="entry name" value="PORPHOBILINOGEN DEAMINASE"/>
    <property type="match status" value="1"/>
</dbReference>
<dbReference type="FunFam" id="3.40.190.10:FF:000005">
    <property type="entry name" value="Porphobilinogen deaminase"/>
    <property type="match status" value="1"/>
</dbReference>
<organism evidence="11 12">
    <name type="scientific">bacterium (Candidatus Blackallbacteria) CG17_big_fil_post_rev_8_21_14_2_50_48_46</name>
    <dbReference type="NCBI Taxonomy" id="2014261"/>
    <lineage>
        <taxon>Bacteria</taxon>
        <taxon>Candidatus Blackallbacteria</taxon>
    </lineage>
</organism>
<evidence type="ECO:0000259" key="10">
    <source>
        <dbReference type="Pfam" id="PF03900"/>
    </source>
</evidence>
<feature type="domain" description="Porphobilinogen deaminase N-terminal" evidence="9">
    <location>
        <begin position="7"/>
        <end position="214"/>
    </location>
</feature>
<dbReference type="InterPro" id="IPR022417">
    <property type="entry name" value="Porphobilin_deaminase_N"/>
</dbReference>
<dbReference type="GO" id="GO:0004418">
    <property type="term" value="F:hydroxymethylbilane synthase activity"/>
    <property type="evidence" value="ECO:0007669"/>
    <property type="project" value="UniProtKB-UniRule"/>
</dbReference>
<dbReference type="EMBL" id="PFFQ01000004">
    <property type="protein sequence ID" value="PIW19493.1"/>
    <property type="molecule type" value="Genomic_DNA"/>
</dbReference>
<evidence type="ECO:0000259" key="9">
    <source>
        <dbReference type="Pfam" id="PF01379"/>
    </source>
</evidence>
<evidence type="ECO:0000256" key="8">
    <source>
        <dbReference type="HAMAP-Rule" id="MF_00260"/>
    </source>
</evidence>
<dbReference type="SUPFAM" id="SSF54782">
    <property type="entry name" value="Porphobilinogen deaminase (hydroxymethylbilane synthase), C-terminal domain"/>
    <property type="match status" value="1"/>
</dbReference>
<sequence length="307" mass="33554">MTETLRLKLGTRGSPLALWQTEQVAARLRAQLPGCEPEICIIKTQGDKILDLPLAQIGDKGLFTKELEQALLNREIDLAVHSLKDLPTELPEGLALGAILERHDPHDVLVSSQNITLQDLPTGAVVGTGSQRRRTQLMQARPDLVFQDLRGNIQTRLSKLDRGDYAAIVMAQAALDRMQLHHRISQVLPMAIMLPAVGQGAIGIEISAERQDLQAVLAALHDPETGRCCGAERAFLRALGGGCQTPLGAYANLLPERPDQLTIYGYVSREDGQSFWRDKLQGPVDQAEQLGQQLAEKMLTTAGDLLD</sequence>
<dbReference type="Gene3D" id="3.30.160.40">
    <property type="entry name" value="Porphobilinogen deaminase, C-terminal domain"/>
    <property type="match status" value="1"/>
</dbReference>
<dbReference type="InterPro" id="IPR022418">
    <property type="entry name" value="Porphobilinogen_deaminase_C"/>
</dbReference>
<reference evidence="11 12" key="1">
    <citation type="submission" date="2017-09" db="EMBL/GenBank/DDBJ databases">
        <title>Depth-based differentiation of microbial function through sediment-hosted aquifers and enrichment of novel symbionts in the deep terrestrial subsurface.</title>
        <authorList>
            <person name="Probst A.J."/>
            <person name="Ladd B."/>
            <person name="Jarett J.K."/>
            <person name="Geller-Mcgrath D.E."/>
            <person name="Sieber C.M."/>
            <person name="Emerson J.B."/>
            <person name="Anantharaman K."/>
            <person name="Thomas B.C."/>
            <person name="Malmstrom R."/>
            <person name="Stieglmeier M."/>
            <person name="Klingl A."/>
            <person name="Woyke T."/>
            <person name="Ryan C.M."/>
            <person name="Banfield J.F."/>
        </authorList>
    </citation>
    <scope>NUCLEOTIDE SEQUENCE [LARGE SCALE GENOMIC DNA]</scope>
    <source>
        <strain evidence="11">CG17_big_fil_post_rev_8_21_14_2_50_48_46</strain>
    </source>
</reference>
<dbReference type="NCBIfam" id="TIGR00212">
    <property type="entry name" value="hemC"/>
    <property type="match status" value="1"/>
</dbReference>
<comment type="function">
    <text evidence="1 8">Tetrapolymerization of the monopyrrole PBG into the hydroxymethylbilane pre-uroporphyrinogen in several discrete steps.</text>
</comment>
<comment type="pathway">
    <text evidence="2">Porphyrin-containing compound metabolism; protoporphyrin-IX biosynthesis; coproporphyrinogen-III from 5-aminolevulinate: step 2/4.</text>
</comment>
<dbReference type="Pfam" id="PF01379">
    <property type="entry name" value="Porphobil_deam"/>
    <property type="match status" value="1"/>
</dbReference>
<dbReference type="Proteomes" id="UP000231019">
    <property type="component" value="Unassembled WGS sequence"/>
</dbReference>
<dbReference type="InterPro" id="IPR022419">
    <property type="entry name" value="Porphobilin_deaminase_cofac_BS"/>
</dbReference>
<dbReference type="CDD" id="cd13646">
    <property type="entry name" value="PBP2_EcHMBS_like"/>
    <property type="match status" value="1"/>
</dbReference>
<dbReference type="SUPFAM" id="SSF53850">
    <property type="entry name" value="Periplasmic binding protein-like II"/>
    <property type="match status" value="1"/>
</dbReference>
<evidence type="ECO:0000256" key="4">
    <source>
        <dbReference type="ARBA" id="ARBA00011245"/>
    </source>
</evidence>
<evidence type="ECO:0000256" key="1">
    <source>
        <dbReference type="ARBA" id="ARBA00002869"/>
    </source>
</evidence>
<dbReference type="Pfam" id="PF03900">
    <property type="entry name" value="Porphobil_deamC"/>
    <property type="match status" value="1"/>
</dbReference>
<dbReference type="PIRSF" id="PIRSF001438">
    <property type="entry name" value="4pyrrol_synth_OHMeBilane_synth"/>
    <property type="match status" value="1"/>
</dbReference>
<evidence type="ECO:0000256" key="7">
    <source>
        <dbReference type="ARBA" id="ARBA00048169"/>
    </source>
</evidence>
<dbReference type="FunFam" id="3.40.190.10:FF:000004">
    <property type="entry name" value="Porphobilinogen deaminase"/>
    <property type="match status" value="1"/>
</dbReference>
<dbReference type="GO" id="GO:0006782">
    <property type="term" value="P:protoporphyrinogen IX biosynthetic process"/>
    <property type="evidence" value="ECO:0007669"/>
    <property type="project" value="UniProtKB-UniRule"/>
</dbReference>
<dbReference type="HAMAP" id="MF_00260">
    <property type="entry name" value="Porphobil_deam"/>
    <property type="match status" value="1"/>
</dbReference>
<keyword evidence="6 8" id="KW-0627">Porphyrin biosynthesis</keyword>
<feature type="domain" description="Porphobilinogen deaminase C-terminal" evidence="10">
    <location>
        <begin position="228"/>
        <end position="299"/>
    </location>
</feature>
<evidence type="ECO:0000313" key="11">
    <source>
        <dbReference type="EMBL" id="PIW19493.1"/>
    </source>
</evidence>
<dbReference type="EC" id="2.5.1.61" evidence="8"/>
<dbReference type="PRINTS" id="PR00151">
    <property type="entry name" value="PORPHBDMNASE"/>
</dbReference>
<keyword evidence="5 8" id="KW-0808">Transferase</keyword>
<evidence type="ECO:0000256" key="3">
    <source>
        <dbReference type="ARBA" id="ARBA00005638"/>
    </source>
</evidence>
<dbReference type="InterPro" id="IPR000860">
    <property type="entry name" value="HemC"/>
</dbReference>
<feature type="modified residue" description="S-(dipyrrolylmethanemethyl)cysteine" evidence="8">
    <location>
        <position position="243"/>
    </location>
</feature>
<evidence type="ECO:0000256" key="5">
    <source>
        <dbReference type="ARBA" id="ARBA00022679"/>
    </source>
</evidence>
<dbReference type="PROSITE" id="PS00533">
    <property type="entry name" value="PORPHOBILINOGEN_DEAM"/>
    <property type="match status" value="1"/>
</dbReference>
<comment type="subunit">
    <text evidence="4 8">Monomer.</text>
</comment>
<evidence type="ECO:0000313" key="12">
    <source>
        <dbReference type="Proteomes" id="UP000231019"/>
    </source>
</evidence>
<protein>
    <recommendedName>
        <fullName evidence="8">Porphobilinogen deaminase</fullName>
        <shortName evidence="8">PBG</shortName>
        <ecNumber evidence="8">2.5.1.61</ecNumber>
    </recommendedName>
    <alternativeName>
        <fullName evidence="8">Hydroxymethylbilane synthase</fullName>
        <shortName evidence="8">HMBS</shortName>
    </alternativeName>
    <alternativeName>
        <fullName evidence="8">Pre-uroporphyrinogen synthase</fullName>
    </alternativeName>
</protein>
<evidence type="ECO:0000256" key="6">
    <source>
        <dbReference type="ARBA" id="ARBA00023244"/>
    </source>
</evidence>
<comment type="similarity">
    <text evidence="3 8">Belongs to the HMBS family.</text>
</comment>
<comment type="cofactor">
    <cofactor evidence="8">
        <name>dipyrromethane</name>
        <dbReference type="ChEBI" id="CHEBI:60342"/>
    </cofactor>
    <text evidence="8">Binds 1 dipyrromethane group covalently.</text>
</comment>
<comment type="caution">
    <text evidence="11">The sequence shown here is derived from an EMBL/GenBank/DDBJ whole genome shotgun (WGS) entry which is preliminary data.</text>
</comment>
<dbReference type="GO" id="GO:0005737">
    <property type="term" value="C:cytoplasm"/>
    <property type="evidence" value="ECO:0007669"/>
    <property type="project" value="UniProtKB-UniRule"/>
</dbReference>
<proteinExistence type="inferred from homology"/>
<gene>
    <name evidence="8" type="primary">hemC</name>
    <name evidence="11" type="ORF">COW36_01240</name>
</gene>
<dbReference type="Gene3D" id="3.40.190.10">
    <property type="entry name" value="Periplasmic binding protein-like II"/>
    <property type="match status" value="2"/>
</dbReference>